<dbReference type="SMART" id="SM00460">
    <property type="entry name" value="TGc"/>
    <property type="match status" value="1"/>
</dbReference>
<keyword evidence="2" id="KW-0812">Transmembrane</keyword>
<evidence type="ECO:0000256" key="1">
    <source>
        <dbReference type="SAM" id="MobiDB-lite"/>
    </source>
</evidence>
<dbReference type="EMBL" id="JAUHTQ010000014">
    <property type="protein sequence ID" value="MDN4494932.1"/>
    <property type="molecule type" value="Genomic_DNA"/>
</dbReference>
<evidence type="ECO:0000259" key="3">
    <source>
        <dbReference type="SMART" id="SM00460"/>
    </source>
</evidence>
<feature type="transmembrane region" description="Helical" evidence="2">
    <location>
        <begin position="117"/>
        <end position="135"/>
    </location>
</feature>
<feature type="transmembrane region" description="Helical" evidence="2">
    <location>
        <begin position="66"/>
        <end position="85"/>
    </location>
</feature>
<sequence length="733" mass="84196">MIKNSFSLIELLIYYIVIFFILREWLVPIMDLTKTGYMELILLFIALSLVISLFRIHFIASWLVKVAYILWFIVFIYDGVFVLSAEGIDFLFSDFQTNIEALMRADWPHITDPFRTFLFFILIWMLIYLIHHWIVVRMNIFYFLLLTVFFVGALDTFTEYDGSLAIVRIMLLGLIMTVSLLIKRLINNANIKMDLMKYLKLVVPVILLVVAVSSIAFFLPKSPPQWPDPVPFIKSAAGKGGSEVDEGGIKKVGYGDNDSRLGGSFVADDTVVFLAEASTKQYWRVETKDVYTSKGWEDAGYSQGELRAIAPGETIDYSLPRGPEEDTKTATIQVMDPYDFVIQPYGLKNVTSAMMSVHPNLEFMMSLDTEKIMSYVDRAPTALTGYTVEYSKPVFQYSALKDPTEEIDPMIGERYLQLPEALPDRVKDLATDIVEGRETPYDKARAIEMYFKQNGFRYDTDNIAIPSEEQDYVDQFLFETKIGYCDNFSTSMVVLLRSVGIPARWVKGFAGGDLVDNNGSMSTYQITNNDAHSWVEAYIPSVGWVNFEPTIGFNSSRSIDYDLETDAYQEDALTIEEETEPDEVVEEEPETQQTTPQENRLSKNISDFFEQNKFIFMLLLAAGIVCVFVLYKIRRKWLPKVYAALYRRKDFNESTFEAAFLQLLKLLELKGFKRKDGQTLQTFAKEMDAYFETGHMSRLTKFYEQSIYSKNASKADMSQMKESWEYLINQITS</sequence>
<feature type="transmembrane region" description="Helical" evidence="2">
    <location>
        <begin position="36"/>
        <end position="54"/>
    </location>
</feature>
<protein>
    <submittedName>
        <fullName evidence="4">Transglutaminase-like domain-containing protein</fullName>
    </submittedName>
</protein>
<keyword evidence="2" id="KW-0472">Membrane</keyword>
<reference evidence="4" key="1">
    <citation type="submission" date="2023-07" db="EMBL/GenBank/DDBJ databases">
        <title>Ureibacillus sp. isolated from freshwater well.</title>
        <authorList>
            <person name="Kirdat K."/>
            <person name="Bhatt A."/>
            <person name="Teware R."/>
            <person name="Bhavsar Y."/>
            <person name="Yadav A."/>
        </authorList>
    </citation>
    <scope>NUCLEOTIDE SEQUENCE</scope>
    <source>
        <strain evidence="4">BA0131</strain>
    </source>
</reference>
<comment type="caution">
    <text evidence="4">The sequence shown here is derived from an EMBL/GenBank/DDBJ whole genome shotgun (WGS) entry which is preliminary data.</text>
</comment>
<dbReference type="Pfam" id="PF11992">
    <property type="entry name" value="TgpA_N"/>
    <property type="match status" value="1"/>
</dbReference>
<feature type="compositionally biased region" description="Acidic residues" evidence="1">
    <location>
        <begin position="578"/>
        <end position="590"/>
    </location>
</feature>
<dbReference type="RefSeq" id="WP_301139254.1">
    <property type="nucleotide sequence ID" value="NZ_JAUHTQ010000014.1"/>
</dbReference>
<evidence type="ECO:0000313" key="5">
    <source>
        <dbReference type="Proteomes" id="UP001172743"/>
    </source>
</evidence>
<accession>A0ABT8GU67</accession>
<keyword evidence="5" id="KW-1185">Reference proteome</keyword>
<dbReference type="SUPFAM" id="SSF54001">
    <property type="entry name" value="Cysteine proteinases"/>
    <property type="match status" value="1"/>
</dbReference>
<dbReference type="Pfam" id="PF01841">
    <property type="entry name" value="Transglut_core"/>
    <property type="match status" value="1"/>
</dbReference>
<evidence type="ECO:0000313" key="4">
    <source>
        <dbReference type="EMBL" id="MDN4494932.1"/>
    </source>
</evidence>
<dbReference type="InterPro" id="IPR038765">
    <property type="entry name" value="Papain-like_cys_pep_sf"/>
</dbReference>
<feature type="transmembrane region" description="Helical" evidence="2">
    <location>
        <begin position="198"/>
        <end position="219"/>
    </location>
</feature>
<proteinExistence type="predicted"/>
<organism evidence="4 5">
    <name type="scientific">Ureibacillus aquaedulcis</name>
    <dbReference type="NCBI Taxonomy" id="3058421"/>
    <lineage>
        <taxon>Bacteria</taxon>
        <taxon>Bacillati</taxon>
        <taxon>Bacillota</taxon>
        <taxon>Bacilli</taxon>
        <taxon>Bacillales</taxon>
        <taxon>Caryophanaceae</taxon>
        <taxon>Ureibacillus</taxon>
    </lineage>
</organism>
<dbReference type="Gene3D" id="3.10.620.30">
    <property type="match status" value="1"/>
</dbReference>
<dbReference type="Proteomes" id="UP001172743">
    <property type="component" value="Unassembled WGS sequence"/>
</dbReference>
<feature type="transmembrane region" description="Helical" evidence="2">
    <location>
        <begin position="140"/>
        <end position="158"/>
    </location>
</feature>
<gene>
    <name evidence="4" type="ORF">QYB95_15365</name>
</gene>
<evidence type="ECO:0000256" key="2">
    <source>
        <dbReference type="SAM" id="Phobius"/>
    </source>
</evidence>
<feature type="transmembrane region" description="Helical" evidence="2">
    <location>
        <begin position="12"/>
        <end position="30"/>
    </location>
</feature>
<feature type="domain" description="Transglutaminase-like" evidence="3">
    <location>
        <begin position="477"/>
        <end position="551"/>
    </location>
</feature>
<dbReference type="InterPro" id="IPR002931">
    <property type="entry name" value="Transglutaminase-like"/>
</dbReference>
<name>A0ABT8GU67_9BACL</name>
<keyword evidence="2" id="KW-1133">Transmembrane helix</keyword>
<dbReference type="PANTHER" id="PTHR42736:SF1">
    <property type="entry name" value="PROTEIN-GLUTAMINE GAMMA-GLUTAMYLTRANSFERASE"/>
    <property type="match status" value="1"/>
</dbReference>
<dbReference type="PANTHER" id="PTHR42736">
    <property type="entry name" value="PROTEIN-GLUTAMINE GAMMA-GLUTAMYLTRANSFERASE"/>
    <property type="match status" value="1"/>
</dbReference>
<feature type="transmembrane region" description="Helical" evidence="2">
    <location>
        <begin position="614"/>
        <end position="631"/>
    </location>
</feature>
<dbReference type="InterPro" id="IPR052901">
    <property type="entry name" value="Bact_TGase-like"/>
</dbReference>
<dbReference type="InterPro" id="IPR021878">
    <property type="entry name" value="TgpA_N"/>
</dbReference>
<feature type="region of interest" description="Disordered" evidence="1">
    <location>
        <begin position="578"/>
        <end position="599"/>
    </location>
</feature>
<feature type="transmembrane region" description="Helical" evidence="2">
    <location>
        <begin position="164"/>
        <end position="186"/>
    </location>
</feature>